<proteinExistence type="predicted"/>
<dbReference type="EMBL" id="CP068393">
    <property type="protein sequence ID" value="QUC67110.1"/>
    <property type="molecule type" value="Genomic_DNA"/>
</dbReference>
<accession>A0AC61N304</accession>
<dbReference type="Proteomes" id="UP000682782">
    <property type="component" value="Chromosome"/>
</dbReference>
<keyword evidence="2" id="KW-1185">Reference proteome</keyword>
<evidence type="ECO:0000313" key="2">
    <source>
        <dbReference type="Proteomes" id="UP000682782"/>
    </source>
</evidence>
<sequence length="309" mass="32905">MKYDLICIGMALVDSIIRGFNPEPVSASGYVAESGSLNAGGEAVNEAIAAAKLGLKTGILCALGNDPAGEIVLDELRKNGVDTELIVRTNATPVTTMFVRADGSRKSITNQAHRFNFHPEKEPELFTDARALILGSLFRAPFDDPSIIYTVVSRAKEAGQLVLADTKLPNFRVLGLEDIRDSLKLIDIITPNEDEARHFTGKDEPEEMADVLLGYGVKHVIIKLGSKGCLLKNSTGTLRLPACNVQAVDATGAGDNFAAGFMSEILRGAAVEDALKFANACGAICTTATGAGTALKNREQVLLLMKNEE</sequence>
<evidence type="ECO:0000313" key="1">
    <source>
        <dbReference type="EMBL" id="QUC67110.1"/>
    </source>
</evidence>
<gene>
    <name evidence="1" type="ORF">JYE49_14955</name>
</gene>
<keyword evidence="1" id="KW-0418">Kinase</keyword>
<name>A0AC61N304_9FIRM</name>
<protein>
    <submittedName>
        <fullName evidence="1">Carbohydrate kinase family protein</fullName>
    </submittedName>
</protein>
<reference evidence="1" key="1">
    <citation type="submission" date="2021-01" db="EMBL/GenBank/DDBJ databases">
        <title>Complete genome sequence of Clostridiales bacterium R-7.</title>
        <authorList>
            <person name="Mahoney-Kurpe S.C."/>
            <person name="Palevich N."/>
            <person name="Koike S."/>
            <person name="Moon C.D."/>
            <person name="Attwood G.T."/>
        </authorList>
    </citation>
    <scope>NUCLEOTIDE SEQUENCE</scope>
    <source>
        <strain evidence="1">R-7</strain>
    </source>
</reference>
<keyword evidence="1" id="KW-0808">Transferase</keyword>
<organism evidence="1 2">
    <name type="scientific">Aristaeella hokkaidonensis</name>
    <dbReference type="NCBI Taxonomy" id="3046382"/>
    <lineage>
        <taxon>Bacteria</taxon>
        <taxon>Bacillati</taxon>
        <taxon>Bacillota</taxon>
        <taxon>Clostridia</taxon>
        <taxon>Eubacteriales</taxon>
        <taxon>Aristaeellaceae</taxon>
        <taxon>Aristaeella</taxon>
    </lineage>
</organism>